<name>A0A368T558_9ACTN</name>
<comment type="caution">
    <text evidence="3">The sequence shown here is derived from an EMBL/GenBank/DDBJ whole genome shotgun (WGS) entry which is preliminary data.</text>
</comment>
<organism evidence="3 4">
    <name type="scientific">Marinitenerispora sediminis</name>
    <dbReference type="NCBI Taxonomy" id="1931232"/>
    <lineage>
        <taxon>Bacteria</taxon>
        <taxon>Bacillati</taxon>
        <taxon>Actinomycetota</taxon>
        <taxon>Actinomycetes</taxon>
        <taxon>Streptosporangiales</taxon>
        <taxon>Nocardiopsidaceae</taxon>
        <taxon>Marinitenerispora</taxon>
    </lineage>
</organism>
<dbReference type="PANTHER" id="PTHR31302">
    <property type="entry name" value="TRANSMEMBRANE PROTEIN WITH METALLOPHOSPHOESTERASE DOMAIN-RELATED"/>
    <property type="match status" value="1"/>
</dbReference>
<dbReference type="InterPro" id="IPR029052">
    <property type="entry name" value="Metallo-depent_PP-like"/>
</dbReference>
<dbReference type="OrthoDB" id="9780884at2"/>
<keyword evidence="1" id="KW-1133">Transmembrane helix</keyword>
<dbReference type="SUPFAM" id="SSF56300">
    <property type="entry name" value="Metallo-dependent phosphatases"/>
    <property type="match status" value="1"/>
</dbReference>
<dbReference type="GO" id="GO:0016020">
    <property type="term" value="C:membrane"/>
    <property type="evidence" value="ECO:0007669"/>
    <property type="project" value="GOC"/>
</dbReference>
<keyword evidence="4" id="KW-1185">Reference proteome</keyword>
<dbReference type="EMBL" id="QEIN01000095">
    <property type="protein sequence ID" value="RCV58388.1"/>
    <property type="molecule type" value="Genomic_DNA"/>
</dbReference>
<feature type="domain" description="Calcineurin-like phosphoesterase" evidence="2">
    <location>
        <begin position="62"/>
        <end position="249"/>
    </location>
</feature>
<dbReference type="Pfam" id="PF00149">
    <property type="entry name" value="Metallophos"/>
    <property type="match status" value="1"/>
</dbReference>
<dbReference type="InterPro" id="IPR051158">
    <property type="entry name" value="Metallophosphoesterase_sf"/>
</dbReference>
<dbReference type="Proteomes" id="UP000253318">
    <property type="component" value="Unassembled WGS sequence"/>
</dbReference>
<keyword evidence="1" id="KW-0812">Transmembrane</keyword>
<feature type="transmembrane region" description="Helical" evidence="1">
    <location>
        <begin position="18"/>
        <end position="39"/>
    </location>
</feature>
<protein>
    <submittedName>
        <fullName evidence="3">Metallophosphoesterase</fullName>
    </submittedName>
</protein>
<accession>A0A368T558</accession>
<gene>
    <name evidence="3" type="ORF">DEF24_13535</name>
</gene>
<dbReference type="InterPro" id="IPR004843">
    <property type="entry name" value="Calcineurin-like_PHP"/>
</dbReference>
<dbReference type="GO" id="GO:0008758">
    <property type="term" value="F:UDP-2,3-diacylglucosamine hydrolase activity"/>
    <property type="evidence" value="ECO:0007669"/>
    <property type="project" value="TreeGrafter"/>
</dbReference>
<evidence type="ECO:0000313" key="4">
    <source>
        <dbReference type="Proteomes" id="UP000253318"/>
    </source>
</evidence>
<evidence type="ECO:0000256" key="1">
    <source>
        <dbReference type="SAM" id="Phobius"/>
    </source>
</evidence>
<dbReference type="PANTHER" id="PTHR31302:SF20">
    <property type="entry name" value="CONSERVED PROTEIN"/>
    <property type="match status" value="1"/>
</dbReference>
<evidence type="ECO:0000259" key="2">
    <source>
        <dbReference type="Pfam" id="PF00149"/>
    </source>
</evidence>
<dbReference type="AlphaFoldDB" id="A0A368T558"/>
<dbReference type="Gene3D" id="3.60.21.10">
    <property type="match status" value="1"/>
</dbReference>
<sequence length="316" mass="34286">MGAEVATTVSKVRKALRVAGRAAAITGAVGVAGIGYAAVIERNWFRLRRYEIPLLPPGSPRLRVLHLSDAHLTPGRRMLMDWIRDLDRHEPDLVINTGDSLGHRDAVGPFIDALGPLLDRPGAFVYGSNDLFSPQLKNPARYLWRSSKSDYRKRTVPDLPWRELGAAMSASGWLDLNNRKGTLKAGDLDIALAGIHDSHIGLDRYDDIAGPADPAADLRLGVTHSPEPANLDRFTADGYQLLLAGHTHGGQICMPLYGTLVTNCGIDRRRAWGLSRNGAAWLHVSGGLGTSPYAPVRFCCRPEASLLDLTPTAPRG</sequence>
<evidence type="ECO:0000313" key="3">
    <source>
        <dbReference type="EMBL" id="RCV58388.1"/>
    </source>
</evidence>
<proteinExistence type="predicted"/>
<dbReference type="GO" id="GO:0009245">
    <property type="term" value="P:lipid A biosynthetic process"/>
    <property type="evidence" value="ECO:0007669"/>
    <property type="project" value="TreeGrafter"/>
</dbReference>
<reference evidence="3 4" key="1">
    <citation type="submission" date="2018-04" db="EMBL/GenBank/DDBJ databases">
        <title>Novel actinobacteria from marine sediment.</title>
        <authorList>
            <person name="Ng Z.Y."/>
            <person name="Tan G.Y.A."/>
        </authorList>
    </citation>
    <scope>NUCLEOTIDE SEQUENCE [LARGE SCALE GENOMIC DNA]</scope>
    <source>
        <strain evidence="3 4">TPS81</strain>
    </source>
</reference>
<keyword evidence="1" id="KW-0472">Membrane</keyword>